<evidence type="ECO:0000313" key="4">
    <source>
        <dbReference type="Proteomes" id="UP000649604"/>
    </source>
</evidence>
<dbReference type="PANTHER" id="PTHR34068">
    <property type="entry name" value="UPF0145 PROTEIN YBJQ"/>
    <property type="match status" value="1"/>
</dbReference>
<organism evidence="3 4">
    <name type="scientific">candidate division KSB3 bacterium</name>
    <dbReference type="NCBI Taxonomy" id="2044937"/>
    <lineage>
        <taxon>Bacteria</taxon>
        <taxon>candidate division KSB3</taxon>
    </lineage>
</organism>
<dbReference type="InterPro" id="IPR002765">
    <property type="entry name" value="UPF0145_YbjQ-like"/>
</dbReference>
<evidence type="ECO:0000313" key="3">
    <source>
        <dbReference type="EMBL" id="MBD3323363.1"/>
    </source>
</evidence>
<sequence length="255" mass="28141">MEQLLIVIVLIVVGYSIGKLTESRHYRSIEAREQELLRLPAVTLKNALDPERIITDIQLVSGNAVISVDYFKRFLASLRNFFGGKMISYESLIDRARREAILRMKAEAPSADIILNLRLETSSISKGAKNKVSSIEALAYGTAITYGADRAPQSAPQATAAAQPPPDEPIAPPVEDPSAASYRVVFAGEIAPGQDLETVKANVAALYKMPVERCERLFSGRRVTIKDRVDYRTAEKYVHAFERVGAVCYIEAIDL</sequence>
<evidence type="ECO:0000256" key="2">
    <source>
        <dbReference type="SAM" id="MobiDB-lite"/>
    </source>
</evidence>
<feature type="compositionally biased region" description="Pro residues" evidence="2">
    <location>
        <begin position="163"/>
        <end position="174"/>
    </location>
</feature>
<dbReference type="InterPro" id="IPR035439">
    <property type="entry name" value="UPF0145_dom_sf"/>
</dbReference>
<name>A0A9D5JSG1_9BACT</name>
<reference evidence="3" key="1">
    <citation type="submission" date="2019-11" db="EMBL/GenBank/DDBJ databases">
        <title>Microbial mats filling the niche in hypersaline microbial mats.</title>
        <authorList>
            <person name="Wong H.L."/>
            <person name="Macleod F.I."/>
            <person name="White R.A. III"/>
            <person name="Burns B.P."/>
        </authorList>
    </citation>
    <scope>NUCLEOTIDE SEQUENCE</scope>
    <source>
        <strain evidence="3">Rbin_158</strain>
    </source>
</reference>
<comment type="similarity">
    <text evidence="1">Belongs to the UPF0145 family.</text>
</comment>
<gene>
    <name evidence="3" type="ORF">GF339_02195</name>
</gene>
<dbReference type="Proteomes" id="UP000649604">
    <property type="component" value="Unassembled WGS sequence"/>
</dbReference>
<feature type="region of interest" description="Disordered" evidence="2">
    <location>
        <begin position="154"/>
        <end position="174"/>
    </location>
</feature>
<dbReference type="SUPFAM" id="SSF117782">
    <property type="entry name" value="YbjQ-like"/>
    <property type="match status" value="1"/>
</dbReference>
<dbReference type="Gene3D" id="3.30.110.70">
    <property type="entry name" value="Hypothetical protein apc22750. Chain B"/>
    <property type="match status" value="1"/>
</dbReference>
<dbReference type="EMBL" id="WJJP01000061">
    <property type="protein sequence ID" value="MBD3323363.1"/>
    <property type="molecule type" value="Genomic_DNA"/>
</dbReference>
<protein>
    <submittedName>
        <fullName evidence="3">Heavy metal-binding domain-containing protein</fullName>
    </submittedName>
</protein>
<proteinExistence type="inferred from homology"/>
<comment type="caution">
    <text evidence="3">The sequence shown here is derived from an EMBL/GenBank/DDBJ whole genome shotgun (WGS) entry which is preliminary data.</text>
</comment>
<accession>A0A9D5JSG1</accession>
<dbReference type="AlphaFoldDB" id="A0A9D5JSG1"/>
<evidence type="ECO:0000256" key="1">
    <source>
        <dbReference type="ARBA" id="ARBA00010751"/>
    </source>
</evidence>
<dbReference type="Pfam" id="PF01906">
    <property type="entry name" value="YbjQ_1"/>
    <property type="match status" value="1"/>
</dbReference>